<evidence type="ECO:0000256" key="1">
    <source>
        <dbReference type="SAM" id="MobiDB-lite"/>
    </source>
</evidence>
<organism evidence="2 3">
    <name type="scientific">Hyphomicrobium denitrificans 1NES1</name>
    <dbReference type="NCBI Taxonomy" id="670307"/>
    <lineage>
        <taxon>Bacteria</taxon>
        <taxon>Pseudomonadati</taxon>
        <taxon>Pseudomonadota</taxon>
        <taxon>Alphaproteobacteria</taxon>
        <taxon>Hyphomicrobiales</taxon>
        <taxon>Hyphomicrobiaceae</taxon>
        <taxon>Hyphomicrobium</taxon>
    </lineage>
</organism>
<sequence length="457" mass="45733">MQLGATLFSRTRKDNAAPIDKELPRPERQRGMWSFLTWSFFLANFLAATEIIGGSAHAAIVDSDHGDASHSGDGSSYSGVSQPEMQPLTLESLPADGGSHAADPKIAFDPIAGGANVVPDLMPVYADSPVAQPNIQTGAGSDANASGSSTSYNTNNNYYSSDSHDAATTIINNYVSTDSHDLTSNVTTILNTVVNPVVDVVEHVTGIVAPVIGIADATVQDAAQVVAQIVGGLGDLTGEVTSTVDATLGMVTGVAGGLVGDVVDTATHAVGGLLGDAAPLLSDLTSTVTTVADSTIHVLGNASLITGLGDVGSNAAGIIGSTADSVGSVIASGADVASGIHDLLGNTLDSLGVSSPGSLSFAAETPDTVASNDAVASTSAYSQFNLALSDTSHDASVSASTSTDTGGITTIITSAIGIGPHTADPASDTDDHGSVQSPVHPTVLDDLHSHLHLGLFG</sequence>
<feature type="region of interest" description="Disordered" evidence="1">
    <location>
        <begin position="64"/>
        <end position="83"/>
    </location>
</feature>
<dbReference type="AlphaFoldDB" id="N0B6C0"/>
<keyword evidence="3" id="KW-1185">Reference proteome</keyword>
<evidence type="ECO:0000313" key="3">
    <source>
        <dbReference type="Proteomes" id="UP000005952"/>
    </source>
</evidence>
<accession>N0B6C0</accession>
<name>N0B6C0_9HYPH</name>
<reference evidence="2 3" key="1">
    <citation type="journal article" date="2013" name="Genome Announc.">
        <title>Genome sequences for three denitrifying bacterial strains isolated from a uranium- and nitrate-contaminated subsurface environment.</title>
        <authorList>
            <person name="Venkatramanan R."/>
            <person name="Prakash O."/>
            <person name="Woyke T."/>
            <person name="Chain P."/>
            <person name="Goodwin L.A."/>
            <person name="Watson D."/>
            <person name="Brooks S."/>
            <person name="Kostka J.E."/>
            <person name="Green S.J."/>
        </authorList>
    </citation>
    <scope>NUCLEOTIDE SEQUENCE [LARGE SCALE GENOMIC DNA]</scope>
    <source>
        <strain evidence="2 3">1NES1</strain>
    </source>
</reference>
<proteinExistence type="predicted"/>
<evidence type="ECO:0000313" key="2">
    <source>
        <dbReference type="EMBL" id="AGK59124.1"/>
    </source>
</evidence>
<dbReference type="HOGENOM" id="CLU_598224_0_0_5"/>
<feature type="region of interest" description="Disordered" evidence="1">
    <location>
        <begin position="419"/>
        <end position="441"/>
    </location>
</feature>
<feature type="compositionally biased region" description="Low complexity" evidence="1">
    <location>
        <begin position="71"/>
        <end position="81"/>
    </location>
</feature>
<dbReference type="STRING" id="670307.HYPDE_37263"/>
<dbReference type="EMBL" id="CP005587">
    <property type="protein sequence ID" value="AGK59124.1"/>
    <property type="molecule type" value="Genomic_DNA"/>
</dbReference>
<gene>
    <name evidence="2" type="ORF">HYPDE_37263</name>
</gene>
<dbReference type="KEGG" id="hdt:HYPDE_37263"/>
<dbReference type="Proteomes" id="UP000005952">
    <property type="component" value="Chromosome"/>
</dbReference>
<protein>
    <submittedName>
        <fullName evidence="2">Uncharacterized protein</fullName>
    </submittedName>
</protein>